<organism evidence="1 2">
    <name type="scientific">Catharanthus roseus</name>
    <name type="common">Madagascar periwinkle</name>
    <name type="synonym">Vinca rosea</name>
    <dbReference type="NCBI Taxonomy" id="4058"/>
    <lineage>
        <taxon>Eukaryota</taxon>
        <taxon>Viridiplantae</taxon>
        <taxon>Streptophyta</taxon>
        <taxon>Embryophyta</taxon>
        <taxon>Tracheophyta</taxon>
        <taxon>Spermatophyta</taxon>
        <taxon>Magnoliopsida</taxon>
        <taxon>eudicotyledons</taxon>
        <taxon>Gunneridae</taxon>
        <taxon>Pentapetalae</taxon>
        <taxon>asterids</taxon>
        <taxon>lamiids</taxon>
        <taxon>Gentianales</taxon>
        <taxon>Apocynaceae</taxon>
        <taxon>Rauvolfioideae</taxon>
        <taxon>Vinceae</taxon>
        <taxon>Catharanthinae</taxon>
        <taxon>Catharanthus</taxon>
    </lineage>
</organism>
<evidence type="ECO:0000313" key="2">
    <source>
        <dbReference type="Proteomes" id="UP001060085"/>
    </source>
</evidence>
<accession>A0ACC0BGT7</accession>
<protein>
    <submittedName>
        <fullName evidence="1">Uncharacterized protein</fullName>
    </submittedName>
</protein>
<reference evidence="2" key="1">
    <citation type="journal article" date="2023" name="Nat. Plants">
        <title>Single-cell RNA sequencing provides a high-resolution roadmap for understanding the multicellular compartmentation of specialized metabolism.</title>
        <authorList>
            <person name="Sun S."/>
            <person name="Shen X."/>
            <person name="Li Y."/>
            <person name="Li Y."/>
            <person name="Wang S."/>
            <person name="Li R."/>
            <person name="Zhang H."/>
            <person name="Shen G."/>
            <person name="Guo B."/>
            <person name="Wei J."/>
            <person name="Xu J."/>
            <person name="St-Pierre B."/>
            <person name="Chen S."/>
            <person name="Sun C."/>
        </authorList>
    </citation>
    <scope>NUCLEOTIDE SEQUENCE [LARGE SCALE GENOMIC DNA]</scope>
</reference>
<dbReference type="Proteomes" id="UP001060085">
    <property type="component" value="Linkage Group LG03"/>
</dbReference>
<dbReference type="EMBL" id="CM044703">
    <property type="protein sequence ID" value="KAI5671872.1"/>
    <property type="molecule type" value="Genomic_DNA"/>
</dbReference>
<name>A0ACC0BGT7_CATRO</name>
<proteinExistence type="predicted"/>
<keyword evidence="2" id="KW-1185">Reference proteome</keyword>
<gene>
    <name evidence="1" type="ORF">M9H77_12236</name>
</gene>
<comment type="caution">
    <text evidence="1">The sequence shown here is derived from an EMBL/GenBank/DDBJ whole genome shotgun (WGS) entry which is preliminary data.</text>
</comment>
<evidence type="ECO:0000313" key="1">
    <source>
        <dbReference type="EMBL" id="KAI5671872.1"/>
    </source>
</evidence>
<sequence>MLRFNLVAAMHSILIGYTPISVSYNTGLIVGNDVGVHVLCSPPQFGKVEAEERQLLLVEKLEVDVVSILLVVKIVWAFILNQGKIIRVNSLCNHVSKGTRATKGGSAISIDDKTFKLDEVVANQSVTIEHMIEGRLTSNSPVVIPNVSGDILRKIVKYCKHVLTKSSFGENDVELKAFISQLVNDDEETLFRLLVVVDYLAMKRLLSLAFEEFFDLIKCKDPVHIRKIFKITLEFSLEDRKGCEALILGLSTK</sequence>